<dbReference type="Proteomes" id="UP001597045">
    <property type="component" value="Unassembled WGS sequence"/>
</dbReference>
<organism evidence="2 3">
    <name type="scientific">Kibdelosporangium lantanae</name>
    <dbReference type="NCBI Taxonomy" id="1497396"/>
    <lineage>
        <taxon>Bacteria</taxon>
        <taxon>Bacillati</taxon>
        <taxon>Actinomycetota</taxon>
        <taxon>Actinomycetes</taxon>
        <taxon>Pseudonocardiales</taxon>
        <taxon>Pseudonocardiaceae</taxon>
        <taxon>Kibdelosporangium</taxon>
    </lineage>
</organism>
<protein>
    <recommendedName>
        <fullName evidence="4">Cell wall-active antibiotics response LiaF-like C-terminal domain-containing protein</fullName>
    </recommendedName>
</protein>
<evidence type="ECO:0000256" key="1">
    <source>
        <dbReference type="SAM" id="Phobius"/>
    </source>
</evidence>
<name>A0ABW3M5G4_9PSEU</name>
<keyword evidence="1" id="KW-0472">Membrane</keyword>
<feature type="transmembrane region" description="Helical" evidence="1">
    <location>
        <begin position="38"/>
        <end position="55"/>
    </location>
</feature>
<gene>
    <name evidence="2" type="ORF">ACFQ1S_00770</name>
</gene>
<keyword evidence="1" id="KW-0812">Transmembrane</keyword>
<sequence length="248" mass="26088">MPRWGTLLALLAISTGSVLVAAGPPGLAHLGTLLWDNAGWLLLSLGGLSLLATVAPKGSLLGPLVLVVLGLVVLGWPRPEIWALTGGVMAVGGAFLLVKQPITATNDPVVRRSAVLFPRSFTLSALGLGPSRLYLRTVGTRLVADATWMAPPPKDVLELVVSCWGGRVELKLPMHWTVVAGRLSATKLISFEGTLDSPKPIPHPTTVSKSDRDDLIRARVERYGTPGDSAALVVVHVLGFGGVVEVTR</sequence>
<keyword evidence="3" id="KW-1185">Reference proteome</keyword>
<keyword evidence="1" id="KW-1133">Transmembrane helix</keyword>
<reference evidence="3" key="1">
    <citation type="journal article" date="2019" name="Int. J. Syst. Evol. Microbiol.">
        <title>The Global Catalogue of Microorganisms (GCM) 10K type strain sequencing project: providing services to taxonomists for standard genome sequencing and annotation.</title>
        <authorList>
            <consortium name="The Broad Institute Genomics Platform"/>
            <consortium name="The Broad Institute Genome Sequencing Center for Infectious Disease"/>
            <person name="Wu L."/>
            <person name="Ma J."/>
        </authorList>
    </citation>
    <scope>NUCLEOTIDE SEQUENCE [LARGE SCALE GENOMIC DNA]</scope>
    <source>
        <strain evidence="3">JCM 31486</strain>
    </source>
</reference>
<feature type="transmembrane region" description="Helical" evidence="1">
    <location>
        <begin position="82"/>
        <end position="98"/>
    </location>
</feature>
<evidence type="ECO:0008006" key="4">
    <source>
        <dbReference type="Google" id="ProtNLM"/>
    </source>
</evidence>
<accession>A0ABW3M5G4</accession>
<comment type="caution">
    <text evidence="2">The sequence shown here is derived from an EMBL/GenBank/DDBJ whole genome shotgun (WGS) entry which is preliminary data.</text>
</comment>
<feature type="transmembrane region" description="Helical" evidence="1">
    <location>
        <begin position="60"/>
        <end position="76"/>
    </location>
</feature>
<dbReference type="EMBL" id="JBHTIS010000015">
    <property type="protein sequence ID" value="MFD1044230.1"/>
    <property type="molecule type" value="Genomic_DNA"/>
</dbReference>
<proteinExistence type="predicted"/>
<evidence type="ECO:0000313" key="3">
    <source>
        <dbReference type="Proteomes" id="UP001597045"/>
    </source>
</evidence>
<evidence type="ECO:0000313" key="2">
    <source>
        <dbReference type="EMBL" id="MFD1044230.1"/>
    </source>
</evidence>